<dbReference type="AlphaFoldDB" id="A0A7C9BJJ7"/>
<dbReference type="PANTHER" id="PTHR43625">
    <property type="entry name" value="AFLATOXIN B1 ALDEHYDE REDUCTASE"/>
    <property type="match status" value="1"/>
</dbReference>
<dbReference type="PRINTS" id="PR00069">
    <property type="entry name" value="ALDKETRDTASE"/>
</dbReference>
<dbReference type="Proteomes" id="UP000479293">
    <property type="component" value="Unassembled WGS sequence"/>
</dbReference>
<dbReference type="GO" id="GO:0016491">
    <property type="term" value="F:oxidoreductase activity"/>
    <property type="evidence" value="ECO:0007669"/>
    <property type="project" value="UniProtKB-KW"/>
</dbReference>
<feature type="domain" description="NADP-dependent oxidoreductase" evidence="2">
    <location>
        <begin position="24"/>
        <end position="287"/>
    </location>
</feature>
<evidence type="ECO:0000313" key="3">
    <source>
        <dbReference type="EMBL" id="MPR35217.1"/>
    </source>
</evidence>
<dbReference type="Pfam" id="PF00248">
    <property type="entry name" value="Aldo_ket_red"/>
    <property type="match status" value="1"/>
</dbReference>
<evidence type="ECO:0000256" key="1">
    <source>
        <dbReference type="ARBA" id="ARBA00023002"/>
    </source>
</evidence>
<dbReference type="PANTHER" id="PTHR43625:SF40">
    <property type="entry name" value="ALDO-KETO REDUCTASE YAKC [NADP(+)]"/>
    <property type="match status" value="1"/>
</dbReference>
<dbReference type="GO" id="GO:0005737">
    <property type="term" value="C:cytoplasm"/>
    <property type="evidence" value="ECO:0007669"/>
    <property type="project" value="TreeGrafter"/>
</dbReference>
<keyword evidence="4" id="KW-1185">Reference proteome</keyword>
<dbReference type="SUPFAM" id="SSF51430">
    <property type="entry name" value="NAD(P)-linked oxidoreductase"/>
    <property type="match status" value="1"/>
</dbReference>
<dbReference type="InterPro" id="IPR050791">
    <property type="entry name" value="Aldo-Keto_reductase"/>
</dbReference>
<name>A0A7C9BJJ7_9BACT</name>
<dbReference type="InterPro" id="IPR036812">
    <property type="entry name" value="NAD(P)_OxRdtase_dom_sf"/>
</dbReference>
<comment type="caution">
    <text evidence="3">The sequence shown here is derived from an EMBL/GenBank/DDBJ whole genome shotgun (WGS) entry which is preliminary data.</text>
</comment>
<keyword evidence="1" id="KW-0560">Oxidoreductase</keyword>
<accession>A0A7C9BJJ7</accession>
<gene>
    <name evidence="3" type="ORF">GBK04_18140</name>
</gene>
<dbReference type="CDD" id="cd19088">
    <property type="entry name" value="AKR_AKR13B1"/>
    <property type="match status" value="1"/>
</dbReference>
<dbReference type="RefSeq" id="WP_152762070.1">
    <property type="nucleotide sequence ID" value="NZ_WHLY01000002.1"/>
</dbReference>
<sequence length="290" mass="31706">MNHKEVGAGQAGTFRIGGKFKINRLGYGAMRITGGGIWGPPDHKNEALRLLRGLPDLGVNFIDTADSYGPNVSEELIAQALHPYPSGMLIATKGGLTRPGPNQWKPNGDPAYLRSCLEGSLKRLKVDCIDLYQLHRIDSHVPLEDSLGALKKAQEEGLIRYIGLSEVSVDQLEKAAGIVDVVSVQNMYNPTERRWEGTLKWCETHNVGFIPWYPLSAGSINSQKLIAKVAKKHDATAFQVALAWLLQHSNVMLPIPGTSSLAHLEENVGAASLNLNEEDIQQLDALEKSE</sequence>
<reference evidence="3 4" key="1">
    <citation type="submission" date="2019-10" db="EMBL/GenBank/DDBJ databases">
        <title>Draft Genome Sequence of Cytophagaceae sp. SJW1-29.</title>
        <authorList>
            <person name="Choi A."/>
        </authorList>
    </citation>
    <scope>NUCLEOTIDE SEQUENCE [LARGE SCALE GENOMIC DNA]</scope>
    <source>
        <strain evidence="3 4">SJW1-29</strain>
    </source>
</reference>
<dbReference type="EMBL" id="WHLY01000002">
    <property type="protein sequence ID" value="MPR35217.1"/>
    <property type="molecule type" value="Genomic_DNA"/>
</dbReference>
<evidence type="ECO:0000259" key="2">
    <source>
        <dbReference type="Pfam" id="PF00248"/>
    </source>
</evidence>
<dbReference type="InterPro" id="IPR020471">
    <property type="entry name" value="AKR"/>
</dbReference>
<proteinExistence type="predicted"/>
<evidence type="ECO:0000313" key="4">
    <source>
        <dbReference type="Proteomes" id="UP000479293"/>
    </source>
</evidence>
<dbReference type="Gene3D" id="3.20.20.100">
    <property type="entry name" value="NADP-dependent oxidoreductase domain"/>
    <property type="match status" value="1"/>
</dbReference>
<protein>
    <submittedName>
        <fullName evidence="3">Oxidoreductase</fullName>
    </submittedName>
</protein>
<dbReference type="InterPro" id="IPR023210">
    <property type="entry name" value="NADP_OxRdtase_dom"/>
</dbReference>
<organism evidence="3 4">
    <name type="scientific">Salmonirosea aquatica</name>
    <dbReference type="NCBI Taxonomy" id="2654236"/>
    <lineage>
        <taxon>Bacteria</taxon>
        <taxon>Pseudomonadati</taxon>
        <taxon>Bacteroidota</taxon>
        <taxon>Cytophagia</taxon>
        <taxon>Cytophagales</taxon>
        <taxon>Spirosomataceae</taxon>
        <taxon>Salmonirosea</taxon>
    </lineage>
</organism>